<sequence length="169" mass="18789">MALFYGSPEQFWHTCAKNTPRKTPCTRGIPKNEPPSTNDSTSTWEPCTSDSLSTTTRRFSKENQLPKVPSSSSRMRSNSWKPFSPSPNTSPEIHSRLPIYLYWRRSRPLRLPPDSICPGTAISSVGTDSCPPVWPATTKSACRVPSSSRRSLSMRSSRRGNVKSADVIS</sequence>
<feature type="region of interest" description="Disordered" evidence="1">
    <location>
        <begin position="136"/>
        <end position="169"/>
    </location>
</feature>
<dbReference type="EMBL" id="HBUE01153321">
    <property type="protein sequence ID" value="CAG6506310.1"/>
    <property type="molecule type" value="Transcribed_RNA"/>
</dbReference>
<protein>
    <submittedName>
        <fullName evidence="2">(northern house mosquito) hypothetical protein</fullName>
    </submittedName>
</protein>
<organism evidence="2">
    <name type="scientific">Culex pipiens</name>
    <name type="common">House mosquito</name>
    <dbReference type="NCBI Taxonomy" id="7175"/>
    <lineage>
        <taxon>Eukaryota</taxon>
        <taxon>Metazoa</taxon>
        <taxon>Ecdysozoa</taxon>
        <taxon>Arthropoda</taxon>
        <taxon>Hexapoda</taxon>
        <taxon>Insecta</taxon>
        <taxon>Pterygota</taxon>
        <taxon>Neoptera</taxon>
        <taxon>Endopterygota</taxon>
        <taxon>Diptera</taxon>
        <taxon>Nematocera</taxon>
        <taxon>Culicoidea</taxon>
        <taxon>Culicidae</taxon>
        <taxon>Culicinae</taxon>
        <taxon>Culicini</taxon>
        <taxon>Culex</taxon>
        <taxon>Culex</taxon>
    </lineage>
</organism>
<dbReference type="EMBL" id="HBUE01258350">
    <property type="protein sequence ID" value="CAG6557623.1"/>
    <property type="molecule type" value="Transcribed_RNA"/>
</dbReference>
<evidence type="ECO:0000256" key="1">
    <source>
        <dbReference type="SAM" id="MobiDB-lite"/>
    </source>
</evidence>
<evidence type="ECO:0000313" key="2">
    <source>
        <dbReference type="EMBL" id="CAG6557623.1"/>
    </source>
</evidence>
<dbReference type="AlphaFoldDB" id="A0A8D8IQG2"/>
<feature type="compositionally biased region" description="Low complexity" evidence="1">
    <location>
        <begin position="146"/>
        <end position="155"/>
    </location>
</feature>
<dbReference type="EMBL" id="HBUE01027085">
    <property type="protein sequence ID" value="CAG6454726.1"/>
    <property type="molecule type" value="Transcribed_RNA"/>
</dbReference>
<reference evidence="2" key="1">
    <citation type="submission" date="2021-05" db="EMBL/GenBank/DDBJ databases">
        <authorList>
            <person name="Alioto T."/>
            <person name="Alioto T."/>
            <person name="Gomez Garrido J."/>
        </authorList>
    </citation>
    <scope>NUCLEOTIDE SEQUENCE</scope>
</reference>
<feature type="compositionally biased region" description="Polar residues" evidence="1">
    <location>
        <begin position="34"/>
        <end position="57"/>
    </location>
</feature>
<accession>A0A8D8IQG2</accession>
<name>A0A8D8IQG2_CULPI</name>
<feature type="compositionally biased region" description="Low complexity" evidence="1">
    <location>
        <begin position="70"/>
        <end position="79"/>
    </location>
</feature>
<feature type="region of interest" description="Disordered" evidence="1">
    <location>
        <begin position="16"/>
        <end position="93"/>
    </location>
</feature>
<proteinExistence type="predicted"/>